<gene>
    <name evidence="3" type="ORF">SAMN05444380_101122</name>
</gene>
<evidence type="ECO:0000313" key="4">
    <source>
        <dbReference type="Proteomes" id="UP000181976"/>
    </source>
</evidence>
<evidence type="ECO:0000313" key="3">
    <source>
        <dbReference type="EMBL" id="SFD71632.1"/>
    </source>
</evidence>
<dbReference type="STRING" id="385682.SAMN05444380_101122"/>
<sequence length="211" mass="24856">MYKIFFKERVLLLTNQIDSVLTPDFSAIHKLGSEGELKKFIQDFLSHESHKEAYIYHHNEVELFRRLKKHFKYIPAAGGLVWDRNKKKFLGLHRRGCNDLPKGKLEKGETFETAAIREVSEECNIGHLQILRPLKSTFHIYHLNNLPILKETKWFEMIYHGEKAPSPQKEEDINQVKWIGPENIESFLENTYPSIKDLIKISFDNFAKFKI</sequence>
<dbReference type="PROSITE" id="PS51462">
    <property type="entry name" value="NUDIX"/>
    <property type="match status" value="1"/>
</dbReference>
<keyword evidence="4" id="KW-1185">Reference proteome</keyword>
<dbReference type="PROSITE" id="PS00893">
    <property type="entry name" value="NUDIX_BOX"/>
    <property type="match status" value="1"/>
</dbReference>
<protein>
    <submittedName>
        <fullName evidence="3">ADP-ribose pyrophosphatase YjhB, NUDIX family</fullName>
    </submittedName>
</protein>
<dbReference type="Proteomes" id="UP000181976">
    <property type="component" value="Unassembled WGS sequence"/>
</dbReference>
<organism evidence="3 4">
    <name type="scientific">Thermophagus xiamenensis</name>
    <dbReference type="NCBI Taxonomy" id="385682"/>
    <lineage>
        <taxon>Bacteria</taxon>
        <taxon>Pseudomonadati</taxon>
        <taxon>Bacteroidota</taxon>
        <taxon>Bacteroidia</taxon>
        <taxon>Marinilabiliales</taxon>
        <taxon>Marinilabiliaceae</taxon>
        <taxon>Thermophagus</taxon>
    </lineage>
</organism>
<keyword evidence="1" id="KW-0378">Hydrolase</keyword>
<dbReference type="InParanoid" id="A0A1I1UL91"/>
<dbReference type="GO" id="GO:0016787">
    <property type="term" value="F:hydrolase activity"/>
    <property type="evidence" value="ECO:0007669"/>
    <property type="project" value="UniProtKB-KW"/>
</dbReference>
<dbReference type="InterPro" id="IPR020084">
    <property type="entry name" value="NUDIX_hydrolase_CS"/>
</dbReference>
<dbReference type="InterPro" id="IPR000086">
    <property type="entry name" value="NUDIX_hydrolase_dom"/>
</dbReference>
<dbReference type="AlphaFoldDB" id="A0A1I1UL91"/>
<dbReference type="Pfam" id="PF00293">
    <property type="entry name" value="NUDIX"/>
    <property type="match status" value="1"/>
</dbReference>
<dbReference type="InterPro" id="IPR015797">
    <property type="entry name" value="NUDIX_hydrolase-like_dom_sf"/>
</dbReference>
<dbReference type="CDD" id="cd03673">
    <property type="entry name" value="NUDIX_Ap6A_hydrolase"/>
    <property type="match status" value="1"/>
</dbReference>
<evidence type="ECO:0000259" key="2">
    <source>
        <dbReference type="PROSITE" id="PS51462"/>
    </source>
</evidence>
<dbReference type="SUPFAM" id="SSF55811">
    <property type="entry name" value="Nudix"/>
    <property type="match status" value="1"/>
</dbReference>
<dbReference type="Gene3D" id="3.90.79.10">
    <property type="entry name" value="Nucleoside Triphosphate Pyrophosphohydrolase"/>
    <property type="match status" value="1"/>
</dbReference>
<accession>A0A1I1UL91</accession>
<dbReference type="EMBL" id="FONA01000001">
    <property type="protein sequence ID" value="SFD71632.1"/>
    <property type="molecule type" value="Genomic_DNA"/>
</dbReference>
<dbReference type="eggNOG" id="COG1051">
    <property type="taxonomic scope" value="Bacteria"/>
</dbReference>
<reference evidence="3 4" key="1">
    <citation type="submission" date="2016-10" db="EMBL/GenBank/DDBJ databases">
        <authorList>
            <person name="de Groot N.N."/>
        </authorList>
    </citation>
    <scope>NUCLEOTIDE SEQUENCE [LARGE SCALE GENOMIC DNA]</scope>
    <source>
        <strain evidence="3 4">DSM 19012</strain>
    </source>
</reference>
<dbReference type="RefSeq" id="WP_044138518.1">
    <property type="nucleotide sequence ID" value="NZ_AFSL01000024.1"/>
</dbReference>
<name>A0A1I1UL91_9BACT</name>
<proteinExistence type="predicted"/>
<dbReference type="OrthoDB" id="9816289at2"/>
<feature type="domain" description="Nudix hydrolase" evidence="2">
    <location>
        <begin position="72"/>
        <end position="202"/>
    </location>
</feature>
<evidence type="ECO:0000256" key="1">
    <source>
        <dbReference type="ARBA" id="ARBA00022801"/>
    </source>
</evidence>